<evidence type="ECO:0000256" key="1">
    <source>
        <dbReference type="SAM" id="Phobius"/>
    </source>
</evidence>
<dbReference type="NCBIfam" id="NF047440">
    <property type="entry name" value="LA3751_2_3_fam"/>
    <property type="match status" value="1"/>
</dbReference>
<sequence>MRKKGDISVSRMKFLSNFVISNAYWIGPVLFLVYVVSVVPLNYGFNSDSGLKLLQTKALLESNFSDQGVYYPGESIDPEYKYHPYNKFLIANPAGGVWGQYPIFFSALSAPLLALFGISSLVPLCIFAYLLSIILFQRIYKPSKFVIFFALVCSPILLYALEYSENTLFLLLSSSGLFLYFKDPDMRVKPWRLFWSGLLIGTTVWLRLESFIFIPVLGISILIVRFREIGSGSFWKENLILGVGVLLPLLACLFYNYLEYGNAIGPRFVVSGKNTWEWAGKLKQLFVLLFFGYWKVGFFGYMPLLLVVFIVQFRNWSIATKRVKILLTLCILYIPLISIVVGTEAIVSWGPRYLSLAIFPSLMLMDEFYKASFQGVKNIWALTLLILLTLFSFWVTYSGFKMIRASYKQIKSVSQEIGAYKSDYVVTGSELVSGHYGRLILNTPTFLVRSRSDGEELIKRLSTLGKGRKLLFLVSLYESEDVHRRADNGQLNVFSIFKSVTPNILQYGNLSNEDNGNLISLLKRHSSLVQEEEVTDGLRSFVFVF</sequence>
<dbReference type="AlphaFoldDB" id="A0A2M9ZGX0"/>
<feature type="transmembrane region" description="Helical" evidence="1">
    <location>
        <begin position="285"/>
        <end position="313"/>
    </location>
</feature>
<feature type="transmembrane region" description="Helical" evidence="1">
    <location>
        <begin position="325"/>
        <end position="347"/>
    </location>
</feature>
<keyword evidence="1" id="KW-1133">Transmembrane helix</keyword>
<dbReference type="EMBL" id="NPDT01000001">
    <property type="protein sequence ID" value="PJZ67624.1"/>
    <property type="molecule type" value="Genomic_DNA"/>
</dbReference>
<feature type="transmembrane region" description="Helical" evidence="1">
    <location>
        <begin position="379"/>
        <end position="400"/>
    </location>
</feature>
<feature type="transmembrane region" description="Helical" evidence="1">
    <location>
        <begin position="112"/>
        <end position="136"/>
    </location>
</feature>
<evidence type="ECO:0008006" key="4">
    <source>
        <dbReference type="Google" id="ProtNLM"/>
    </source>
</evidence>
<comment type="caution">
    <text evidence="2">The sequence shown here is derived from an EMBL/GenBank/DDBJ whole genome shotgun (WGS) entry which is preliminary data.</text>
</comment>
<accession>A0A2M9ZGX0</accession>
<evidence type="ECO:0000313" key="3">
    <source>
        <dbReference type="Proteomes" id="UP000231912"/>
    </source>
</evidence>
<feature type="transmembrane region" description="Helical" evidence="1">
    <location>
        <begin position="193"/>
        <end position="226"/>
    </location>
</feature>
<protein>
    <recommendedName>
        <fullName evidence="4">Glycosyltransferase RgtA/B/C/D-like domain-containing protein</fullName>
    </recommendedName>
</protein>
<organism evidence="2 3">
    <name type="scientific">Leptospira wolffii</name>
    <dbReference type="NCBI Taxonomy" id="409998"/>
    <lineage>
        <taxon>Bacteria</taxon>
        <taxon>Pseudomonadati</taxon>
        <taxon>Spirochaetota</taxon>
        <taxon>Spirochaetia</taxon>
        <taxon>Leptospirales</taxon>
        <taxon>Leptospiraceae</taxon>
        <taxon>Leptospira</taxon>
    </lineage>
</organism>
<feature type="transmembrane region" description="Helical" evidence="1">
    <location>
        <begin position="238"/>
        <end position="258"/>
    </location>
</feature>
<evidence type="ECO:0000313" key="2">
    <source>
        <dbReference type="EMBL" id="PJZ67624.1"/>
    </source>
</evidence>
<keyword evidence="1" id="KW-0472">Membrane</keyword>
<feature type="transmembrane region" description="Helical" evidence="1">
    <location>
        <begin position="145"/>
        <end position="161"/>
    </location>
</feature>
<reference evidence="2 3" key="1">
    <citation type="submission" date="2017-07" db="EMBL/GenBank/DDBJ databases">
        <title>Leptospira spp. isolated from tropical soils.</title>
        <authorList>
            <person name="Thibeaux R."/>
            <person name="Iraola G."/>
            <person name="Ferres I."/>
            <person name="Bierque E."/>
            <person name="Girault D."/>
            <person name="Soupe-Gilbert M.-E."/>
            <person name="Picardeau M."/>
            <person name="Goarant C."/>
        </authorList>
    </citation>
    <scope>NUCLEOTIDE SEQUENCE [LARGE SCALE GENOMIC DNA]</scope>
    <source>
        <strain evidence="2 3">FH2-C-A2</strain>
    </source>
</reference>
<dbReference type="Proteomes" id="UP000231912">
    <property type="component" value="Unassembled WGS sequence"/>
</dbReference>
<keyword evidence="1" id="KW-0812">Transmembrane</keyword>
<gene>
    <name evidence="2" type="ORF">CH371_06360</name>
</gene>
<feature type="transmembrane region" description="Helical" evidence="1">
    <location>
        <begin position="21"/>
        <end position="43"/>
    </location>
</feature>
<proteinExistence type="predicted"/>
<dbReference type="InterPro" id="IPR059217">
    <property type="entry name" value="LA3751_2-like"/>
</dbReference>
<name>A0A2M9ZGX0_9LEPT</name>